<name>A0ABD2C9A1_VESMC</name>
<evidence type="ECO:0000313" key="2">
    <source>
        <dbReference type="Proteomes" id="UP001607303"/>
    </source>
</evidence>
<dbReference type="Proteomes" id="UP001607303">
    <property type="component" value="Unassembled WGS sequence"/>
</dbReference>
<evidence type="ECO:0000313" key="1">
    <source>
        <dbReference type="EMBL" id="KAL2741627.1"/>
    </source>
</evidence>
<organism evidence="1 2">
    <name type="scientific">Vespula maculifrons</name>
    <name type="common">Eastern yellow jacket</name>
    <name type="synonym">Wasp</name>
    <dbReference type="NCBI Taxonomy" id="7453"/>
    <lineage>
        <taxon>Eukaryota</taxon>
        <taxon>Metazoa</taxon>
        <taxon>Ecdysozoa</taxon>
        <taxon>Arthropoda</taxon>
        <taxon>Hexapoda</taxon>
        <taxon>Insecta</taxon>
        <taxon>Pterygota</taxon>
        <taxon>Neoptera</taxon>
        <taxon>Endopterygota</taxon>
        <taxon>Hymenoptera</taxon>
        <taxon>Apocrita</taxon>
        <taxon>Aculeata</taxon>
        <taxon>Vespoidea</taxon>
        <taxon>Vespidae</taxon>
        <taxon>Vespinae</taxon>
        <taxon>Vespula</taxon>
    </lineage>
</organism>
<dbReference type="EMBL" id="JAYRBN010000058">
    <property type="protein sequence ID" value="KAL2741627.1"/>
    <property type="molecule type" value="Genomic_DNA"/>
</dbReference>
<protein>
    <submittedName>
        <fullName evidence="1">Uncharacterized protein</fullName>
    </submittedName>
</protein>
<accession>A0ABD2C9A1</accession>
<keyword evidence="2" id="KW-1185">Reference proteome</keyword>
<comment type="caution">
    <text evidence="1">The sequence shown here is derived from an EMBL/GenBank/DDBJ whole genome shotgun (WGS) entry which is preliminary data.</text>
</comment>
<dbReference type="AlphaFoldDB" id="A0ABD2C9A1"/>
<proteinExistence type="predicted"/>
<reference evidence="1 2" key="1">
    <citation type="journal article" date="2024" name="Ann. Entomol. Soc. Am.">
        <title>Genomic analyses of the southern and eastern yellowjacket wasps (Hymenoptera: Vespidae) reveal evolutionary signatures of social life.</title>
        <authorList>
            <person name="Catto M.A."/>
            <person name="Caine P.B."/>
            <person name="Orr S.E."/>
            <person name="Hunt B.G."/>
            <person name="Goodisman M.A.D."/>
        </authorList>
    </citation>
    <scope>NUCLEOTIDE SEQUENCE [LARGE SCALE GENOMIC DNA]</scope>
    <source>
        <strain evidence="1">232</strain>
        <tissue evidence="1">Head and thorax</tissue>
    </source>
</reference>
<gene>
    <name evidence="1" type="ORF">V1477_009256</name>
</gene>
<sequence length="90" mass="10806">MKHSRKIQPSQNKRIRMCFKKMRRKLIVINWSTMNKNKENFIEDRQQHKDFDSRSLSGTDTRIKRLVETIRNPHLRKNVALATSECPILN</sequence>